<dbReference type="EMBL" id="JACHJV010000001">
    <property type="protein sequence ID" value="MBB4923109.1"/>
    <property type="molecule type" value="Genomic_DNA"/>
</dbReference>
<evidence type="ECO:0000256" key="4">
    <source>
        <dbReference type="ARBA" id="ARBA00022989"/>
    </source>
</evidence>
<protein>
    <submittedName>
        <fullName evidence="7">Putative MFS family arabinose efflux permease</fullName>
    </submittedName>
</protein>
<accession>A0A7W7R0I4</accession>
<evidence type="ECO:0000256" key="1">
    <source>
        <dbReference type="ARBA" id="ARBA00004651"/>
    </source>
</evidence>
<keyword evidence="4 6" id="KW-1133">Transmembrane helix</keyword>
<dbReference type="InterPro" id="IPR036259">
    <property type="entry name" value="MFS_trans_sf"/>
</dbReference>
<feature type="transmembrane region" description="Helical" evidence="6">
    <location>
        <begin position="28"/>
        <end position="53"/>
    </location>
</feature>
<dbReference type="GO" id="GO:0005886">
    <property type="term" value="C:plasma membrane"/>
    <property type="evidence" value="ECO:0007669"/>
    <property type="project" value="UniProtKB-SubCell"/>
</dbReference>
<dbReference type="GO" id="GO:0022857">
    <property type="term" value="F:transmembrane transporter activity"/>
    <property type="evidence" value="ECO:0007669"/>
    <property type="project" value="InterPro"/>
</dbReference>
<dbReference type="RefSeq" id="WP_312897203.1">
    <property type="nucleotide sequence ID" value="NZ_JACHJV010000001.1"/>
</dbReference>
<feature type="transmembrane region" description="Helical" evidence="6">
    <location>
        <begin position="94"/>
        <end position="117"/>
    </location>
</feature>
<comment type="caution">
    <text evidence="7">The sequence shown here is derived from an EMBL/GenBank/DDBJ whole genome shotgun (WGS) entry which is preliminary data.</text>
</comment>
<keyword evidence="5 6" id="KW-0472">Membrane</keyword>
<dbReference type="SUPFAM" id="SSF103473">
    <property type="entry name" value="MFS general substrate transporter"/>
    <property type="match status" value="1"/>
</dbReference>
<evidence type="ECO:0000256" key="2">
    <source>
        <dbReference type="ARBA" id="ARBA00022475"/>
    </source>
</evidence>
<evidence type="ECO:0000256" key="6">
    <source>
        <dbReference type="SAM" id="Phobius"/>
    </source>
</evidence>
<keyword evidence="3 6" id="KW-0812">Transmembrane</keyword>
<name>A0A7W7R0I4_KITKI</name>
<evidence type="ECO:0000256" key="3">
    <source>
        <dbReference type="ARBA" id="ARBA00022692"/>
    </source>
</evidence>
<sequence length="431" mass="44910">MKTAAAPLDTSWAVTGPRRSLLRRHRDFRLLFVGEVAGKYGSSVTGLALPLIAVTDLHAGAFAVSALPAASWLPWLLIGLPVGAWVDRMRRRTVMLASAAASLLLYLSIPITAALGLLSYLQLLVVALCAGTATVFFQTAYTAYLPSLVAEPDRAEGNAKLQGSASAAQILGLGTGGTIAQVFGAVDSLLANTATFLVSLLCTASIEQREAVAAADERRRRTLLGEVREGLRIVGRDRWLRCFMIYGATANLALTAYQSIQVLFLLNRAQLPESALGTLIGAASVGGILGALVARRVGAAIGTARALLLFLLGLPTLVLLIPLTGPGAGMLCYLLGGAAVSAGVVAGNVLRATFTQSYVPTELLGRITASSSFLNYSLMPLGALLGGALATGLGVLPAMWLTCAGLPLAALILWFSPLRRHRDLPTGSITP</sequence>
<dbReference type="Pfam" id="PF07690">
    <property type="entry name" value="MFS_1"/>
    <property type="match status" value="1"/>
</dbReference>
<feature type="transmembrane region" description="Helical" evidence="6">
    <location>
        <begin position="59"/>
        <end position="82"/>
    </location>
</feature>
<dbReference type="PANTHER" id="PTHR23513:SF6">
    <property type="entry name" value="MAJOR FACILITATOR SUPERFAMILY ASSOCIATED DOMAIN-CONTAINING PROTEIN"/>
    <property type="match status" value="1"/>
</dbReference>
<feature type="transmembrane region" description="Helical" evidence="6">
    <location>
        <begin position="276"/>
        <end position="294"/>
    </location>
</feature>
<evidence type="ECO:0000256" key="5">
    <source>
        <dbReference type="ARBA" id="ARBA00023136"/>
    </source>
</evidence>
<comment type="subcellular location">
    <subcellularLocation>
        <location evidence="1">Cell membrane</location>
        <topology evidence="1">Multi-pass membrane protein</topology>
    </subcellularLocation>
</comment>
<organism evidence="7 8">
    <name type="scientific">Kitasatospora kifunensis</name>
    <name type="common">Streptomyces kifunensis</name>
    <dbReference type="NCBI Taxonomy" id="58351"/>
    <lineage>
        <taxon>Bacteria</taxon>
        <taxon>Bacillati</taxon>
        <taxon>Actinomycetota</taxon>
        <taxon>Actinomycetes</taxon>
        <taxon>Kitasatosporales</taxon>
        <taxon>Streptomycetaceae</taxon>
        <taxon>Kitasatospora</taxon>
    </lineage>
</organism>
<keyword evidence="8" id="KW-1185">Reference proteome</keyword>
<dbReference type="Gene3D" id="1.20.1250.20">
    <property type="entry name" value="MFS general substrate transporter like domains"/>
    <property type="match status" value="1"/>
</dbReference>
<dbReference type="CDD" id="cd06173">
    <property type="entry name" value="MFS_MefA_like"/>
    <property type="match status" value="1"/>
</dbReference>
<dbReference type="InterPro" id="IPR011701">
    <property type="entry name" value="MFS"/>
</dbReference>
<keyword evidence="2" id="KW-1003">Cell membrane</keyword>
<gene>
    <name evidence="7" type="ORF">FHR34_002102</name>
</gene>
<feature type="transmembrane region" description="Helical" evidence="6">
    <location>
        <begin position="306"/>
        <end position="324"/>
    </location>
</feature>
<feature type="transmembrane region" description="Helical" evidence="6">
    <location>
        <begin position="398"/>
        <end position="415"/>
    </location>
</feature>
<feature type="transmembrane region" description="Helical" evidence="6">
    <location>
        <begin position="243"/>
        <end position="264"/>
    </location>
</feature>
<feature type="transmembrane region" description="Helical" evidence="6">
    <location>
        <begin position="373"/>
        <end position="392"/>
    </location>
</feature>
<evidence type="ECO:0000313" key="7">
    <source>
        <dbReference type="EMBL" id="MBB4923109.1"/>
    </source>
</evidence>
<dbReference type="AlphaFoldDB" id="A0A7W7R0I4"/>
<feature type="transmembrane region" description="Helical" evidence="6">
    <location>
        <begin position="123"/>
        <end position="144"/>
    </location>
</feature>
<reference evidence="7 8" key="1">
    <citation type="submission" date="2020-08" db="EMBL/GenBank/DDBJ databases">
        <title>Sequencing the genomes of 1000 actinobacteria strains.</title>
        <authorList>
            <person name="Klenk H.-P."/>
        </authorList>
    </citation>
    <scope>NUCLEOTIDE SEQUENCE [LARGE SCALE GENOMIC DNA]</scope>
    <source>
        <strain evidence="7 8">DSM 41654</strain>
    </source>
</reference>
<proteinExistence type="predicted"/>
<feature type="transmembrane region" description="Helical" evidence="6">
    <location>
        <begin position="330"/>
        <end position="352"/>
    </location>
</feature>
<dbReference type="PANTHER" id="PTHR23513">
    <property type="entry name" value="INTEGRAL MEMBRANE EFFLUX PROTEIN-RELATED"/>
    <property type="match status" value="1"/>
</dbReference>
<dbReference type="Proteomes" id="UP000540506">
    <property type="component" value="Unassembled WGS sequence"/>
</dbReference>
<evidence type="ECO:0000313" key="8">
    <source>
        <dbReference type="Proteomes" id="UP000540506"/>
    </source>
</evidence>